<keyword evidence="2 5" id="KW-0227">DNA damage</keyword>
<feature type="region of interest" description="Disordered" evidence="8">
    <location>
        <begin position="174"/>
        <end position="307"/>
    </location>
</feature>
<keyword evidence="7" id="KW-0175">Coiled coil</keyword>
<dbReference type="Pfam" id="PF00488">
    <property type="entry name" value="MutS_V"/>
    <property type="match status" value="1"/>
</dbReference>
<comment type="similarity">
    <text evidence="5 6">Belongs to the DNA mismatch repair MutS family.</text>
</comment>
<dbReference type="Gene3D" id="3.40.50.300">
    <property type="entry name" value="P-loop containing nucleotide triphosphate hydrolases"/>
    <property type="match status" value="1"/>
</dbReference>
<evidence type="ECO:0000256" key="3">
    <source>
        <dbReference type="ARBA" id="ARBA00022840"/>
    </source>
</evidence>
<keyword evidence="4 5" id="KW-0238">DNA-binding</keyword>
<feature type="coiled-coil region" evidence="7">
    <location>
        <begin position="135"/>
        <end position="162"/>
    </location>
</feature>
<dbReference type="SMART" id="SM00533">
    <property type="entry name" value="MUTSd"/>
    <property type="match status" value="1"/>
</dbReference>
<evidence type="ECO:0000259" key="10">
    <source>
        <dbReference type="SMART" id="SM00534"/>
    </source>
</evidence>
<keyword evidence="3 5" id="KW-0067">ATP-binding</keyword>
<dbReference type="InterPro" id="IPR000432">
    <property type="entry name" value="DNA_mismatch_repair_MutS_C"/>
</dbReference>
<evidence type="ECO:0000256" key="1">
    <source>
        <dbReference type="ARBA" id="ARBA00022741"/>
    </source>
</evidence>
<dbReference type="InterPro" id="IPR027417">
    <property type="entry name" value="P-loop_NTPase"/>
</dbReference>
<evidence type="ECO:0000256" key="6">
    <source>
        <dbReference type="RuleBase" id="RU003756"/>
    </source>
</evidence>
<dbReference type="Pfam" id="PF05192">
    <property type="entry name" value="MutS_III"/>
    <property type="match status" value="1"/>
</dbReference>
<keyword evidence="1 5" id="KW-0547">Nucleotide-binding</keyword>
<evidence type="ECO:0000256" key="2">
    <source>
        <dbReference type="ARBA" id="ARBA00022763"/>
    </source>
</evidence>
<dbReference type="Proteomes" id="UP000516437">
    <property type="component" value="Chromosome 2"/>
</dbReference>
<feature type="compositionally biased region" description="Acidic residues" evidence="8">
    <location>
        <begin position="213"/>
        <end position="236"/>
    </location>
</feature>
<dbReference type="Gene3D" id="2.30.30.140">
    <property type="match status" value="1"/>
</dbReference>
<dbReference type="Gene3D" id="3.30.420.110">
    <property type="entry name" value="MutS, connector domain"/>
    <property type="match status" value="1"/>
</dbReference>
<gene>
    <name evidence="11" type="ORF">CJ030_MR2G012454</name>
</gene>
<feature type="compositionally biased region" description="Acidic residues" evidence="8">
    <location>
        <begin position="244"/>
        <end position="264"/>
    </location>
</feature>
<dbReference type="InterPro" id="IPR017261">
    <property type="entry name" value="DNA_mismatch_repair_MutS/MSH"/>
</dbReference>
<feature type="compositionally biased region" description="Basic residues" evidence="8">
    <location>
        <begin position="270"/>
        <end position="281"/>
    </location>
</feature>
<dbReference type="SUPFAM" id="SSF55271">
    <property type="entry name" value="DNA repair protein MutS, domain I"/>
    <property type="match status" value="1"/>
</dbReference>
<dbReference type="InterPro" id="IPR007695">
    <property type="entry name" value="DNA_mismatch_repair_MutS-lik_N"/>
</dbReference>
<keyword evidence="5 6" id="KW-0234">DNA repair</keyword>
<dbReference type="InterPro" id="IPR007860">
    <property type="entry name" value="DNA_mmatch_repair_MutS_con_dom"/>
</dbReference>
<dbReference type="Gene3D" id="1.10.1420.10">
    <property type="match status" value="2"/>
</dbReference>
<proteinExistence type="inferred from homology"/>
<comment type="caution">
    <text evidence="11">The sequence shown here is derived from an EMBL/GenBank/DDBJ whole genome shotgun (WGS) entry which is preliminary data.</text>
</comment>
<accession>A0A6A1WHX5</accession>
<comment type="function">
    <text evidence="5 6">Component of the post-replicative DNA mismatch repair system (MMR).</text>
</comment>
<feature type="domain" description="DNA mismatch repair proteins mutS family" evidence="10">
    <location>
        <begin position="1073"/>
        <end position="1265"/>
    </location>
</feature>
<dbReference type="EMBL" id="RXIC02000020">
    <property type="protein sequence ID" value="KAB1223457.1"/>
    <property type="molecule type" value="Genomic_DNA"/>
</dbReference>
<dbReference type="PANTHER" id="PTHR11361:SF150">
    <property type="entry name" value="DNA MISMATCH REPAIR PROTEIN MSH6"/>
    <property type="match status" value="1"/>
</dbReference>
<dbReference type="GO" id="GO:0005524">
    <property type="term" value="F:ATP binding"/>
    <property type="evidence" value="ECO:0007669"/>
    <property type="project" value="UniProtKB-UniRule"/>
</dbReference>
<dbReference type="InterPro" id="IPR007696">
    <property type="entry name" value="DNA_mismatch_repair_MutS_core"/>
</dbReference>
<evidence type="ECO:0000256" key="4">
    <source>
        <dbReference type="ARBA" id="ARBA00023125"/>
    </source>
</evidence>
<evidence type="ECO:0000256" key="8">
    <source>
        <dbReference type="SAM" id="MobiDB-lite"/>
    </source>
</evidence>
<feature type="region of interest" description="Disordered" evidence="8">
    <location>
        <begin position="25"/>
        <end position="85"/>
    </location>
</feature>
<feature type="compositionally biased region" description="Basic and acidic residues" evidence="8">
    <location>
        <begin position="189"/>
        <end position="199"/>
    </location>
</feature>
<dbReference type="PANTHER" id="PTHR11361">
    <property type="entry name" value="DNA MISMATCH REPAIR PROTEIN MUTS FAMILY MEMBER"/>
    <property type="match status" value="1"/>
</dbReference>
<dbReference type="FunFam" id="3.40.50.300:FF:001885">
    <property type="entry name" value="DNA mismatch repair protein"/>
    <property type="match status" value="1"/>
</dbReference>
<dbReference type="SUPFAM" id="SSF48334">
    <property type="entry name" value="DNA repair protein MutS, domain III"/>
    <property type="match status" value="1"/>
</dbReference>
<feature type="region of interest" description="Disordered" evidence="8">
    <location>
        <begin position="1"/>
        <end position="20"/>
    </location>
</feature>
<protein>
    <recommendedName>
        <fullName evidence="5">DNA mismatch repair protein</fullName>
    </recommendedName>
</protein>
<dbReference type="Gene3D" id="3.40.1170.10">
    <property type="entry name" value="DNA repair protein MutS, domain I"/>
    <property type="match status" value="1"/>
</dbReference>
<sequence>MTPSRRQTSGRSPLVNPQRQITSFFSKTSSCPSPSSSPSPALYKQSPKMISKSVTEKPESKLGSCPSLSPGPSPTTPSPLQYKPKKPLLVIGASPVNPPEKKSYGEDVVGRRIKIYWPLDKSWYEGSVKLFDKDANKHLVEYDDAEEELLDLGREKIEWVEKSVKKKFKRLRRASPESKEAMVENDDVDIVKGEEDVKGFKRSRQRGAKVSVDDEEMENVEESEQNGGVDDDSSDEDWGKNIEDEVVEDGMDDMDLEEEDEDEGGVTPLKGKHRGSGKRKVREREKRESATNSKNGGGGPHVSKGGVKISLVKPPTNVESGKASNNLGNALMGDAAERFGMREAEKFRFLGEERRDAKRRRPGDANYDSRTIYLPPDFRQWWEFKSQHMDKVLFFKMGKFYELFEMDAHLGVKELDLQYMKGDQPHCGFPERNFSMNVEKLARKGYRVLVIEQTETPEQLELRRREQGSKDKVVKREICAVVTKGTLTEGEMLSANPDASYLMAIAEGCQTRANQNAGHIFGVCVVDVATSRVIIGQFGDDTECSALCCLLSELRPVELVKPAKQLSPETESTLLRHTRNPLVNELVPLLEFWDAGKTVHEVKSIYSRIVQQSISGSSNEVNLHGTPTEIGENGLGCLPDVLSELVRAGENGSCALSALGATLFYLKQAFLDETLLRFAKFELLPCSGFGNIVSKPYMVLDAAALENLEIFENSRNGDSSGTLYNQLNHCVTAFGKRLLKAWLARPLYHPESIRERQDAVAGLRGTNLSLALEFRKALSRLPDMDRLLARVFASSEANGRNANKVVLYEDAAKKQLQEFISALRGCEMMAEACSLLSVILENVESRVLHHLLTPGNGLPDIHSVIRHFKDAFDWVEADNSGRVIPHEAVDMEYDSACKKIKEAESSLKKHLKEQRKLLGDASVTYVTVGKEAYLLEVPESLRGSIPRDYELRSSRKGFFRYWTPSIKKLLGELSQAESEKESMLKSILQRLIGRFIWPELALNAELDVLISLAIASDYYEGPTCRPIILGSSSPDEVPCFSAKDLGHPVLRNDSLGKGTFVPNDISIGGSVHPSFILLTGPNMGGKSTLLRQVCLAVTLAQIGADVPAESFELSPVDQIFVRMGAKDHIMAGQSTFLTELSETALMLSSATRNSLVALDELGRGTSTSDGQAIAESVLQHFVHKVQCRGLFSTHYHRLAVDFQKNPKVSLCHMACRVGNGVGDMEEVTFLYRLTAGACPKSYGVNVARLAGLPDSLLRKAASKSREFESKYGKHWKKLEVNLSDQSWVDEMVEFVRKFVDIATNSSCHESPESTVTTSLTKLQHRAQMLLLLS</sequence>
<dbReference type="InterPro" id="IPR036187">
    <property type="entry name" value="DNA_mismatch_repair_MutS_sf"/>
</dbReference>
<feature type="domain" description="DNA mismatch repair protein MutS core" evidence="9">
    <location>
        <begin position="718"/>
        <end position="1053"/>
    </location>
</feature>
<dbReference type="SUPFAM" id="SSF52540">
    <property type="entry name" value="P-loop containing nucleoside triphosphate hydrolases"/>
    <property type="match status" value="1"/>
</dbReference>
<dbReference type="OrthoDB" id="10252754at2759"/>
<keyword evidence="12" id="KW-1185">Reference proteome</keyword>
<dbReference type="SUPFAM" id="SSF53150">
    <property type="entry name" value="DNA repair protein MutS, domain II"/>
    <property type="match status" value="1"/>
</dbReference>
<reference evidence="11 12" key="1">
    <citation type="journal article" date="2019" name="Plant Biotechnol. J.">
        <title>The red bayberry genome and genetic basis of sex determination.</title>
        <authorList>
            <person name="Jia H.M."/>
            <person name="Jia H.J."/>
            <person name="Cai Q.L."/>
            <person name="Wang Y."/>
            <person name="Zhao H.B."/>
            <person name="Yang W.F."/>
            <person name="Wang G.Y."/>
            <person name="Li Y.H."/>
            <person name="Zhan D.L."/>
            <person name="Shen Y.T."/>
            <person name="Niu Q.F."/>
            <person name="Chang L."/>
            <person name="Qiu J."/>
            <person name="Zhao L."/>
            <person name="Xie H.B."/>
            <person name="Fu W.Y."/>
            <person name="Jin J."/>
            <person name="Li X.W."/>
            <person name="Jiao Y."/>
            <person name="Zhou C.C."/>
            <person name="Tu T."/>
            <person name="Chai C.Y."/>
            <person name="Gao J.L."/>
            <person name="Fan L.J."/>
            <person name="van de Weg E."/>
            <person name="Wang J.Y."/>
            <person name="Gao Z.S."/>
        </authorList>
    </citation>
    <scope>NUCLEOTIDE SEQUENCE [LARGE SCALE GENOMIC DNA]</scope>
    <source>
        <tissue evidence="11">Leaves</tissue>
    </source>
</reference>
<dbReference type="Pfam" id="PF01624">
    <property type="entry name" value="MutS_I"/>
    <property type="match status" value="1"/>
</dbReference>
<dbReference type="InterPro" id="IPR007861">
    <property type="entry name" value="DNA_mismatch_repair_MutS_clamp"/>
</dbReference>
<evidence type="ECO:0000259" key="9">
    <source>
        <dbReference type="SMART" id="SM00533"/>
    </source>
</evidence>
<evidence type="ECO:0000313" key="12">
    <source>
        <dbReference type="Proteomes" id="UP000516437"/>
    </source>
</evidence>
<dbReference type="GO" id="GO:0006298">
    <property type="term" value="P:mismatch repair"/>
    <property type="evidence" value="ECO:0007669"/>
    <property type="project" value="InterPro"/>
</dbReference>
<feature type="compositionally biased region" description="Low complexity" evidence="8">
    <location>
        <begin position="25"/>
        <end position="40"/>
    </location>
</feature>
<evidence type="ECO:0000256" key="5">
    <source>
        <dbReference type="PIRNR" id="PIRNR037677"/>
    </source>
</evidence>
<dbReference type="PIRSF" id="PIRSF037677">
    <property type="entry name" value="DNA_mis_repair_Msh6"/>
    <property type="match status" value="1"/>
</dbReference>
<dbReference type="InterPro" id="IPR045076">
    <property type="entry name" value="MutS"/>
</dbReference>
<dbReference type="GO" id="GO:0005634">
    <property type="term" value="C:nucleus"/>
    <property type="evidence" value="ECO:0007669"/>
    <property type="project" value="TreeGrafter"/>
</dbReference>
<evidence type="ECO:0000256" key="7">
    <source>
        <dbReference type="SAM" id="Coils"/>
    </source>
</evidence>
<dbReference type="GO" id="GO:0030983">
    <property type="term" value="F:mismatched DNA binding"/>
    <property type="evidence" value="ECO:0007669"/>
    <property type="project" value="UniProtKB-UniRule"/>
</dbReference>
<dbReference type="FunFam" id="1.10.1420.10:FF:000005">
    <property type="entry name" value="DNA mismatch repair protein"/>
    <property type="match status" value="1"/>
</dbReference>
<dbReference type="InterPro" id="IPR016151">
    <property type="entry name" value="DNA_mismatch_repair_MutS_N"/>
</dbReference>
<dbReference type="GO" id="GO:0140664">
    <property type="term" value="F:ATP-dependent DNA damage sensor activity"/>
    <property type="evidence" value="ECO:0007669"/>
    <property type="project" value="InterPro"/>
</dbReference>
<dbReference type="SMART" id="SM00534">
    <property type="entry name" value="MUTSac"/>
    <property type="match status" value="1"/>
</dbReference>
<dbReference type="InterPro" id="IPR036678">
    <property type="entry name" value="MutS_con_dom_sf"/>
</dbReference>
<dbReference type="Pfam" id="PF05190">
    <property type="entry name" value="MutS_IV"/>
    <property type="match status" value="1"/>
</dbReference>
<dbReference type="CDD" id="cd20404">
    <property type="entry name" value="Tudor_Agenet_AtEML-like"/>
    <property type="match status" value="1"/>
</dbReference>
<dbReference type="Pfam" id="PF05188">
    <property type="entry name" value="MutS_II"/>
    <property type="match status" value="1"/>
</dbReference>
<organism evidence="11 12">
    <name type="scientific">Morella rubra</name>
    <name type="common">Chinese bayberry</name>
    <dbReference type="NCBI Taxonomy" id="262757"/>
    <lineage>
        <taxon>Eukaryota</taxon>
        <taxon>Viridiplantae</taxon>
        <taxon>Streptophyta</taxon>
        <taxon>Embryophyta</taxon>
        <taxon>Tracheophyta</taxon>
        <taxon>Spermatophyta</taxon>
        <taxon>Magnoliopsida</taxon>
        <taxon>eudicotyledons</taxon>
        <taxon>Gunneridae</taxon>
        <taxon>Pentapetalae</taxon>
        <taxon>rosids</taxon>
        <taxon>fabids</taxon>
        <taxon>Fagales</taxon>
        <taxon>Myricaceae</taxon>
        <taxon>Morella</taxon>
    </lineage>
</organism>
<name>A0A6A1WHX5_9ROSI</name>
<evidence type="ECO:0000313" key="11">
    <source>
        <dbReference type="EMBL" id="KAB1223457.1"/>
    </source>
</evidence>